<dbReference type="Gramene" id="CDP04598">
    <property type="protein sequence ID" value="CDP04598"/>
    <property type="gene ID" value="GSCOC_T00018592001"/>
</dbReference>
<accession>A0A068UAF2</accession>
<protein>
    <submittedName>
        <fullName evidence="2">Uncharacterized protein</fullName>
    </submittedName>
</protein>
<dbReference type="Proteomes" id="UP000295252">
    <property type="component" value="Chromosome IX"/>
</dbReference>
<dbReference type="InParanoid" id="A0A068UAF2"/>
<keyword evidence="3" id="KW-1185">Reference proteome</keyword>
<evidence type="ECO:0000313" key="3">
    <source>
        <dbReference type="Proteomes" id="UP000295252"/>
    </source>
</evidence>
<name>A0A068UAF2_COFCA</name>
<gene>
    <name evidence="2" type="ORF">GSCOC_T00018592001</name>
</gene>
<reference evidence="3" key="1">
    <citation type="journal article" date="2014" name="Science">
        <title>The coffee genome provides insight into the convergent evolution of caffeine biosynthesis.</title>
        <authorList>
            <person name="Denoeud F."/>
            <person name="Carretero-Paulet L."/>
            <person name="Dereeper A."/>
            <person name="Droc G."/>
            <person name="Guyot R."/>
            <person name="Pietrella M."/>
            <person name="Zheng C."/>
            <person name="Alberti A."/>
            <person name="Anthony F."/>
            <person name="Aprea G."/>
            <person name="Aury J.M."/>
            <person name="Bento P."/>
            <person name="Bernard M."/>
            <person name="Bocs S."/>
            <person name="Campa C."/>
            <person name="Cenci A."/>
            <person name="Combes M.C."/>
            <person name="Crouzillat D."/>
            <person name="Da Silva C."/>
            <person name="Daddiego L."/>
            <person name="De Bellis F."/>
            <person name="Dussert S."/>
            <person name="Garsmeur O."/>
            <person name="Gayraud T."/>
            <person name="Guignon V."/>
            <person name="Jahn K."/>
            <person name="Jamilloux V."/>
            <person name="Joet T."/>
            <person name="Labadie K."/>
            <person name="Lan T."/>
            <person name="Leclercq J."/>
            <person name="Lepelley M."/>
            <person name="Leroy T."/>
            <person name="Li L.T."/>
            <person name="Librado P."/>
            <person name="Lopez L."/>
            <person name="Munoz A."/>
            <person name="Noel B."/>
            <person name="Pallavicini A."/>
            <person name="Perrotta G."/>
            <person name="Poncet V."/>
            <person name="Pot D."/>
            <person name="Priyono X."/>
            <person name="Rigoreau M."/>
            <person name="Rouard M."/>
            <person name="Rozas J."/>
            <person name="Tranchant-Dubreuil C."/>
            <person name="VanBuren R."/>
            <person name="Zhang Q."/>
            <person name="Andrade A.C."/>
            <person name="Argout X."/>
            <person name="Bertrand B."/>
            <person name="de Kochko A."/>
            <person name="Graziosi G."/>
            <person name="Henry R.J."/>
            <person name="Jayarama X."/>
            <person name="Ming R."/>
            <person name="Nagai C."/>
            <person name="Rounsley S."/>
            <person name="Sankoff D."/>
            <person name="Giuliano G."/>
            <person name="Albert V.A."/>
            <person name="Wincker P."/>
            <person name="Lashermes P."/>
        </authorList>
    </citation>
    <scope>NUCLEOTIDE SEQUENCE [LARGE SCALE GENOMIC DNA]</scope>
    <source>
        <strain evidence="3">cv. DH200-94</strain>
    </source>
</reference>
<proteinExistence type="predicted"/>
<evidence type="ECO:0000256" key="1">
    <source>
        <dbReference type="SAM" id="MobiDB-lite"/>
    </source>
</evidence>
<organism evidence="2 3">
    <name type="scientific">Coffea canephora</name>
    <name type="common">Robusta coffee</name>
    <dbReference type="NCBI Taxonomy" id="49390"/>
    <lineage>
        <taxon>Eukaryota</taxon>
        <taxon>Viridiplantae</taxon>
        <taxon>Streptophyta</taxon>
        <taxon>Embryophyta</taxon>
        <taxon>Tracheophyta</taxon>
        <taxon>Spermatophyta</taxon>
        <taxon>Magnoliopsida</taxon>
        <taxon>eudicotyledons</taxon>
        <taxon>Gunneridae</taxon>
        <taxon>Pentapetalae</taxon>
        <taxon>asterids</taxon>
        <taxon>lamiids</taxon>
        <taxon>Gentianales</taxon>
        <taxon>Rubiaceae</taxon>
        <taxon>Ixoroideae</taxon>
        <taxon>Gardenieae complex</taxon>
        <taxon>Bertiereae - Coffeeae clade</taxon>
        <taxon>Coffeeae</taxon>
        <taxon>Coffea</taxon>
    </lineage>
</organism>
<dbReference type="AlphaFoldDB" id="A0A068UAF2"/>
<dbReference type="EMBL" id="HG739097">
    <property type="protein sequence ID" value="CDP04598.1"/>
    <property type="molecule type" value="Genomic_DNA"/>
</dbReference>
<evidence type="ECO:0000313" key="2">
    <source>
        <dbReference type="EMBL" id="CDP04598.1"/>
    </source>
</evidence>
<feature type="region of interest" description="Disordered" evidence="1">
    <location>
        <begin position="1"/>
        <end position="22"/>
    </location>
</feature>
<sequence length="98" mass="11555">MQYKSHRQQKIKKKNQTSTHHTKKKELLLNLIQENSSKVRDGGRWSLNLTAKLAVDKINAYEGEISIATILAHDIWRLETEFDKWCFSFTRGSNKLFY</sequence>